<comment type="similarity">
    <text evidence="3 12">Belongs to the glycosyltransferase 22 family.</text>
</comment>
<evidence type="ECO:0000256" key="10">
    <source>
        <dbReference type="ARBA" id="ARBA00044721"/>
    </source>
</evidence>
<keyword evidence="9 12" id="KW-0472">Membrane</keyword>
<comment type="subcellular location">
    <subcellularLocation>
        <location evidence="1 12">Endoplasmic reticulum membrane</location>
        <topology evidence="1 12">Multi-pass membrane protein</topology>
    </subcellularLocation>
</comment>
<dbReference type="InterPro" id="IPR005599">
    <property type="entry name" value="GPI_mannosylTrfase"/>
</dbReference>
<feature type="transmembrane region" description="Helical" evidence="12">
    <location>
        <begin position="161"/>
        <end position="179"/>
    </location>
</feature>
<accession>A0A0M3J2J8</accession>
<evidence type="ECO:0000256" key="4">
    <source>
        <dbReference type="ARBA" id="ARBA00022676"/>
    </source>
</evidence>
<keyword evidence="7 12" id="KW-0256">Endoplasmic reticulum</keyword>
<comment type="pathway">
    <text evidence="2">Protein modification; protein glycosylation.</text>
</comment>
<feature type="transmembrane region" description="Helical" evidence="12">
    <location>
        <begin position="132"/>
        <end position="154"/>
    </location>
</feature>
<reference evidence="13" key="1">
    <citation type="submission" date="2017-02" db="UniProtKB">
        <authorList>
            <consortium name="WormBaseParasite"/>
        </authorList>
    </citation>
    <scope>IDENTIFICATION</scope>
</reference>
<dbReference type="AlphaFoldDB" id="A0A0M3J2J8"/>
<evidence type="ECO:0000256" key="5">
    <source>
        <dbReference type="ARBA" id="ARBA00022679"/>
    </source>
</evidence>
<evidence type="ECO:0000256" key="6">
    <source>
        <dbReference type="ARBA" id="ARBA00022692"/>
    </source>
</evidence>
<evidence type="ECO:0000256" key="12">
    <source>
        <dbReference type="RuleBase" id="RU363075"/>
    </source>
</evidence>
<keyword evidence="8 12" id="KW-1133">Transmembrane helix</keyword>
<evidence type="ECO:0000256" key="3">
    <source>
        <dbReference type="ARBA" id="ARBA00007063"/>
    </source>
</evidence>
<feature type="transmembrane region" description="Helical" evidence="12">
    <location>
        <begin position="81"/>
        <end position="99"/>
    </location>
</feature>
<dbReference type="GO" id="GO:0006487">
    <property type="term" value="P:protein N-linked glycosylation"/>
    <property type="evidence" value="ECO:0007669"/>
    <property type="project" value="TreeGrafter"/>
</dbReference>
<keyword evidence="6 12" id="KW-0812">Transmembrane</keyword>
<protein>
    <recommendedName>
        <fullName evidence="12">Mannosyltransferase</fullName>
        <ecNumber evidence="12">2.4.1.-</ecNumber>
    </recommendedName>
</protein>
<keyword evidence="4 12" id="KW-0328">Glycosyltransferase</keyword>
<dbReference type="WBParaSite" id="ASIM_0000175701-mRNA-1">
    <property type="protein sequence ID" value="ASIM_0000175701-mRNA-1"/>
    <property type="gene ID" value="ASIM_0000175701"/>
</dbReference>
<keyword evidence="5" id="KW-0808">Transferase</keyword>
<evidence type="ECO:0000256" key="2">
    <source>
        <dbReference type="ARBA" id="ARBA00004922"/>
    </source>
</evidence>
<dbReference type="GO" id="GO:0052917">
    <property type="term" value="F:dol-P-Man:Man(7)GlcNAc(2)-PP-Dol alpha-1,6-mannosyltransferase activity"/>
    <property type="evidence" value="ECO:0007669"/>
    <property type="project" value="UniProtKB-EC"/>
</dbReference>
<evidence type="ECO:0000313" key="13">
    <source>
        <dbReference type="WBParaSite" id="ASIM_0000175701-mRNA-1"/>
    </source>
</evidence>
<sequence length="259" mass="29495">LITVSQFHFLFYASRPLPNTFALIGVLWVYQLWLDNDWPRGVRVATVFAALFRCELIVLFAPIFIVPLLSGVLPILGRKGALYNGILALSVALAVTIPVDSLLWRRWLWPEGEVWWFNVMLNRSSEYGVMPFLWYFYSVLPRALLLSLLLVPVGLIVERRLLGITVPIIFYIVAYSFLPHKELRFVIYTFPILNIPAAAFCARLWINRHKSLLRRLIALGVCAHLLANCIATSVLLYASSRNYAGGDAIAYLQKKPDMN</sequence>
<name>A0A0M3J2J8_ANISI</name>
<organism evidence="13">
    <name type="scientific">Anisakis simplex</name>
    <name type="common">Herring worm</name>
    <dbReference type="NCBI Taxonomy" id="6269"/>
    <lineage>
        <taxon>Eukaryota</taxon>
        <taxon>Metazoa</taxon>
        <taxon>Ecdysozoa</taxon>
        <taxon>Nematoda</taxon>
        <taxon>Chromadorea</taxon>
        <taxon>Rhabditida</taxon>
        <taxon>Spirurina</taxon>
        <taxon>Ascaridomorpha</taxon>
        <taxon>Ascaridoidea</taxon>
        <taxon>Anisakidae</taxon>
        <taxon>Anisakis</taxon>
        <taxon>Anisakis simplex complex</taxon>
    </lineage>
</organism>
<evidence type="ECO:0000256" key="1">
    <source>
        <dbReference type="ARBA" id="ARBA00004477"/>
    </source>
</evidence>
<proteinExistence type="inferred from homology"/>
<evidence type="ECO:0000256" key="7">
    <source>
        <dbReference type="ARBA" id="ARBA00022824"/>
    </source>
</evidence>
<comment type="catalytic activity">
    <reaction evidence="11">
        <text>an alpha-D-Man-(1-&gt;2)-alpha-D-Man-(1-&gt;2)-alpha-D-Man-(1-&gt;3)-[alpha-D-Man-(1-&gt;2)-alpha-D-Man-(1-&gt;3)-alpha-D-Man-(1-&gt;6)]-beta-D-Man-(1-&gt;4)-beta-D-GlcNAc-(1-&gt;4)-alpha-D-GlcNAc-diphospho-di-trans,poly-cis-dolichol + a di-trans,poly-cis-dolichyl beta-D-mannosyl phosphate = an alpha-D-Man-(1-&gt;2)-alpha-D-Man-(1-&gt;2)-alpha-D-Man-(1-&gt;3)-[alpha-D-Man-(1-&gt;2)-alpha-D-Man-(1-&gt;3)-[alpha-D-Man-(1-&gt;6)]-alpha-D-Man-(1-&gt;6)]-beta-D-Man-(1-&gt;4)-beta-D-GlcNAc-(1-&gt;4)-alpha-D-GlcNAc-diphospho-di-trans,poly-cis-dolichol + a di-trans,poly-cis-dolichyl phosphate + H(+)</text>
        <dbReference type="Rhea" id="RHEA:29535"/>
        <dbReference type="Rhea" id="RHEA-COMP:19498"/>
        <dbReference type="Rhea" id="RHEA-COMP:19501"/>
        <dbReference type="Rhea" id="RHEA-COMP:19518"/>
        <dbReference type="Rhea" id="RHEA-COMP:19519"/>
        <dbReference type="ChEBI" id="CHEBI:15378"/>
        <dbReference type="ChEBI" id="CHEBI:57683"/>
        <dbReference type="ChEBI" id="CHEBI:58211"/>
        <dbReference type="ChEBI" id="CHEBI:132517"/>
        <dbReference type="ChEBI" id="CHEBI:132519"/>
        <dbReference type="EC" id="2.4.1.260"/>
    </reaction>
    <physiologicalReaction direction="left-to-right" evidence="11">
        <dbReference type="Rhea" id="RHEA:29536"/>
    </physiologicalReaction>
</comment>
<dbReference type="PANTHER" id="PTHR22760">
    <property type="entry name" value="GLYCOSYLTRANSFERASE"/>
    <property type="match status" value="1"/>
</dbReference>
<evidence type="ECO:0000256" key="9">
    <source>
        <dbReference type="ARBA" id="ARBA00023136"/>
    </source>
</evidence>
<evidence type="ECO:0000256" key="11">
    <source>
        <dbReference type="ARBA" id="ARBA00048899"/>
    </source>
</evidence>
<comment type="function">
    <text evidence="10">Mannosyltransferase that operates in the biosynthetic pathway of dolichol-linked oligosaccharides, the glycan precursors employed in protein asparagine (N)-glycosylation. The assembly of dolichol-linked oligosaccharides begins on the cytosolic side of the endoplasmic reticulum membrane and finishes in its lumen. The sequential addition of sugars to dolichol pyrophosphate produces dolichol-linked oligosaccharides containing fourteen sugars, including two GlcNAcs, nine mannoses and three glucoses. Once assembled, the oligosaccharide is transferred from the lipid to nascent proteins by oligosaccharyltransferases. In the lumen of the endoplasmic reticulum, adds the eighth mannose residue in an alpha-1,6 linkage onto Man(7)GlcNAc(2)-PP-dolichol to produce Man(8)GlcNAc(2)-PP-dolichol.</text>
</comment>
<dbReference type="EC" id="2.4.1.-" evidence="12"/>
<dbReference type="GO" id="GO:0005789">
    <property type="term" value="C:endoplasmic reticulum membrane"/>
    <property type="evidence" value="ECO:0007669"/>
    <property type="project" value="UniProtKB-SubCell"/>
</dbReference>
<evidence type="ECO:0000256" key="8">
    <source>
        <dbReference type="ARBA" id="ARBA00022989"/>
    </source>
</evidence>
<feature type="transmembrane region" description="Helical" evidence="12">
    <location>
        <begin position="217"/>
        <end position="238"/>
    </location>
</feature>
<feature type="transmembrane region" description="Helical" evidence="12">
    <location>
        <begin position="185"/>
        <end position="205"/>
    </location>
</feature>
<dbReference type="Pfam" id="PF03901">
    <property type="entry name" value="Glyco_transf_22"/>
    <property type="match status" value="1"/>
</dbReference>
<feature type="transmembrane region" description="Helical" evidence="12">
    <location>
        <begin position="12"/>
        <end position="33"/>
    </location>
</feature>
<feature type="transmembrane region" description="Helical" evidence="12">
    <location>
        <begin position="45"/>
        <end position="69"/>
    </location>
</feature>
<dbReference type="UniPathway" id="UPA00378"/>
<dbReference type="PANTHER" id="PTHR22760:SF1">
    <property type="entry name" value="DOL-P-MAN:MAN(7)GLCNAC(2)-PP-DOL ALPHA-1,6-MANNOSYLTRANSFERASE"/>
    <property type="match status" value="1"/>
</dbReference>